<dbReference type="PROSITE" id="PS50911">
    <property type="entry name" value="CHAP"/>
    <property type="match status" value="1"/>
</dbReference>
<protein>
    <recommendedName>
        <fullName evidence="1">Peptidase C51 domain-containing protein</fullName>
    </recommendedName>
</protein>
<dbReference type="Proteomes" id="UP000515220">
    <property type="component" value="Chromosome"/>
</dbReference>
<feature type="domain" description="Peptidase C51" evidence="1">
    <location>
        <begin position="20"/>
        <end position="140"/>
    </location>
</feature>
<dbReference type="RefSeq" id="WP_099347539.1">
    <property type="nucleotide sequence ID" value="NZ_AP023326.1"/>
</dbReference>
<evidence type="ECO:0000259" key="1">
    <source>
        <dbReference type="PROSITE" id="PS50911"/>
    </source>
</evidence>
<sequence>MPLASCPHTPRKRLFKKILCCLPALLLAGCGGGGTGRSWQGRLQCAPWAREHSSIALRGAAASWWRSADGQYARGPRPAPGAVLVFRSSSRLPDGHVSVVRSVRGTRAILVDQANWNPGRVDHAVPIVDVSPRNDWTRVRVWWSPTGSMGRTVYPTYGFILPARPGGWIS</sequence>
<proteinExistence type="predicted"/>
<dbReference type="EMBL" id="AP023326">
    <property type="protein sequence ID" value="BCI68540.1"/>
    <property type="molecule type" value="Genomic_DNA"/>
</dbReference>
<name>A0A6S6PNB0_ACEAC</name>
<dbReference type="SUPFAM" id="SSF54001">
    <property type="entry name" value="Cysteine proteinases"/>
    <property type="match status" value="1"/>
</dbReference>
<dbReference type="InterPro" id="IPR007921">
    <property type="entry name" value="CHAP_dom"/>
</dbReference>
<dbReference type="Gene3D" id="3.90.1720.10">
    <property type="entry name" value="endopeptidase domain like (from Nostoc punctiforme)"/>
    <property type="match status" value="1"/>
</dbReference>
<reference evidence="2 3" key="1">
    <citation type="submission" date="2020-07" db="EMBL/GenBank/DDBJ databases">
        <title>Complete Genome Sequence of an acetic acid bacterium, Acetobacter aceti JCM20276.</title>
        <authorList>
            <person name="Hirose Y."/>
            <person name="Mihara H."/>
        </authorList>
    </citation>
    <scope>NUCLEOTIDE SEQUENCE [LARGE SCALE GENOMIC DNA]</scope>
    <source>
        <strain evidence="2 3">JCM20276</strain>
    </source>
</reference>
<dbReference type="Pfam" id="PF05257">
    <property type="entry name" value="CHAP"/>
    <property type="match status" value="1"/>
</dbReference>
<organism evidence="2 3">
    <name type="scientific">Acetobacter aceti</name>
    <dbReference type="NCBI Taxonomy" id="435"/>
    <lineage>
        <taxon>Bacteria</taxon>
        <taxon>Pseudomonadati</taxon>
        <taxon>Pseudomonadota</taxon>
        <taxon>Alphaproteobacteria</taxon>
        <taxon>Acetobacterales</taxon>
        <taxon>Acetobacteraceae</taxon>
        <taxon>Acetobacter</taxon>
        <taxon>Acetobacter subgen. Acetobacter</taxon>
    </lineage>
</organism>
<evidence type="ECO:0000313" key="3">
    <source>
        <dbReference type="Proteomes" id="UP000515220"/>
    </source>
</evidence>
<dbReference type="InterPro" id="IPR038765">
    <property type="entry name" value="Papain-like_cys_pep_sf"/>
</dbReference>
<evidence type="ECO:0000313" key="2">
    <source>
        <dbReference type="EMBL" id="BCI68540.1"/>
    </source>
</evidence>
<accession>A0A6S6PNB0</accession>
<dbReference type="AlphaFoldDB" id="A0A6S6PNB0"/>
<gene>
    <name evidence="2" type="ORF">AAJCM20276_31640</name>
</gene>